<name>D8TNB6_VOLCA</name>
<organism evidence="3">
    <name type="scientific">Volvox carteri f. nagariensis</name>
    <dbReference type="NCBI Taxonomy" id="3068"/>
    <lineage>
        <taxon>Eukaryota</taxon>
        <taxon>Viridiplantae</taxon>
        <taxon>Chlorophyta</taxon>
        <taxon>core chlorophytes</taxon>
        <taxon>Chlorophyceae</taxon>
        <taxon>CS clade</taxon>
        <taxon>Chlamydomonadales</taxon>
        <taxon>Volvocaceae</taxon>
        <taxon>Volvox</taxon>
    </lineage>
</organism>
<sequence>MAFGQCSSWLFPTNSEPKSCTTRQKLCTHSNEPCKVMSKAHQARPYIPPPLNNQQISPRGVHGSFRPDSRKDQGLLDRKQQAGQNARDSWGSAHSRALIHGLAGGTGGLVKRNRTQPAITYRNEN</sequence>
<feature type="region of interest" description="Disordered" evidence="1">
    <location>
        <begin position="39"/>
        <end position="125"/>
    </location>
</feature>
<proteinExistence type="predicted"/>
<gene>
    <name evidence="2" type="ORF">VOLCADRAFT_103608</name>
</gene>
<evidence type="ECO:0000313" key="3">
    <source>
        <dbReference type="Proteomes" id="UP000001058"/>
    </source>
</evidence>
<dbReference type="Proteomes" id="UP000001058">
    <property type="component" value="Unassembled WGS sequence"/>
</dbReference>
<evidence type="ECO:0000256" key="1">
    <source>
        <dbReference type="SAM" id="MobiDB-lite"/>
    </source>
</evidence>
<dbReference type="EMBL" id="GL378329">
    <property type="protein sequence ID" value="EFJ50815.1"/>
    <property type="molecule type" value="Genomic_DNA"/>
</dbReference>
<dbReference type="InParanoid" id="D8TNB6"/>
<reference evidence="2 3" key="1">
    <citation type="journal article" date="2010" name="Science">
        <title>Genomic analysis of organismal complexity in the multicellular green alga Volvox carteri.</title>
        <authorList>
            <person name="Prochnik S.E."/>
            <person name="Umen J."/>
            <person name="Nedelcu A.M."/>
            <person name="Hallmann A."/>
            <person name="Miller S.M."/>
            <person name="Nishii I."/>
            <person name="Ferris P."/>
            <person name="Kuo A."/>
            <person name="Mitros T."/>
            <person name="Fritz-Laylin L.K."/>
            <person name="Hellsten U."/>
            <person name="Chapman J."/>
            <person name="Simakov O."/>
            <person name="Rensing S.A."/>
            <person name="Terry A."/>
            <person name="Pangilinan J."/>
            <person name="Kapitonov V."/>
            <person name="Jurka J."/>
            <person name="Salamov A."/>
            <person name="Shapiro H."/>
            <person name="Schmutz J."/>
            <person name="Grimwood J."/>
            <person name="Lindquist E."/>
            <person name="Lucas S."/>
            <person name="Grigoriev I.V."/>
            <person name="Schmitt R."/>
            <person name="Kirk D."/>
            <person name="Rokhsar D.S."/>
        </authorList>
    </citation>
    <scope>NUCLEOTIDE SEQUENCE [LARGE SCALE GENOMIC DNA]</scope>
    <source>
        <strain evidence="3">f. Nagariensis / Eve</strain>
    </source>
</reference>
<keyword evidence="3" id="KW-1185">Reference proteome</keyword>
<dbReference type="AlphaFoldDB" id="D8TNB6"/>
<dbReference type="GeneID" id="9621086"/>
<feature type="compositionally biased region" description="Basic and acidic residues" evidence="1">
    <location>
        <begin position="65"/>
        <end position="80"/>
    </location>
</feature>
<evidence type="ECO:0000313" key="2">
    <source>
        <dbReference type="EMBL" id="EFJ50815.1"/>
    </source>
</evidence>
<dbReference type="RefSeq" id="XP_002947827.1">
    <property type="nucleotide sequence ID" value="XM_002947781.1"/>
</dbReference>
<protein>
    <submittedName>
        <fullName evidence="2">Uncharacterized protein</fullName>
    </submittedName>
</protein>
<accession>D8TNB6</accession>
<dbReference type="KEGG" id="vcn:VOLCADRAFT_103608"/>